<evidence type="ECO:0000313" key="2">
    <source>
        <dbReference type="Proteomes" id="UP000671879"/>
    </source>
</evidence>
<sequence>MTGEDERVLDALLDRLDGSDDEVHETALELLVLDPENPHALLALAEEGDLSEKEGEAAALLERAAAELRRRLDGEPRLDDRLGGLLAVVLERLAFNALMSGEDEKVLALAEELVSFDPDDETLGRTLLYRSLMILERHGEVLERSMAEREDVLFALHGRALALFLLSGPGPEASRALWDAIALEPDLPYYLLQYWEVPDGESDDDDEARAWETCNLAGLLSPVWLADEDRMGWFATAAILFGYLTDRLPDQVLEEARPHMERAGLFAVLEMVQSQMETLLQSDEEVTLDEIDAMAIRLLREMSDLSADA</sequence>
<name>A0A9Q7AGS3_9BACT</name>
<gene>
    <name evidence="1" type="ORF">KAR29_10285</name>
</gene>
<keyword evidence="2" id="KW-1185">Reference proteome</keyword>
<organism evidence="1 2">
    <name type="scientific">Aminithiophilus ramosus</name>
    <dbReference type="NCBI Taxonomy" id="3029084"/>
    <lineage>
        <taxon>Bacteria</taxon>
        <taxon>Thermotogati</taxon>
        <taxon>Synergistota</taxon>
        <taxon>Synergistia</taxon>
        <taxon>Synergistales</taxon>
        <taxon>Aminithiophilaceae</taxon>
        <taxon>Aminithiophilus</taxon>
    </lineage>
</organism>
<dbReference type="RefSeq" id="WP_274372906.1">
    <property type="nucleotide sequence ID" value="NZ_CP072943.1"/>
</dbReference>
<dbReference type="EMBL" id="CP072943">
    <property type="protein sequence ID" value="QTX31730.1"/>
    <property type="molecule type" value="Genomic_DNA"/>
</dbReference>
<dbReference type="KEGG" id="aram:KAR29_10285"/>
<evidence type="ECO:0000313" key="1">
    <source>
        <dbReference type="EMBL" id="QTX31730.1"/>
    </source>
</evidence>
<dbReference type="SUPFAM" id="SSF48452">
    <property type="entry name" value="TPR-like"/>
    <property type="match status" value="1"/>
</dbReference>
<reference evidence="2" key="1">
    <citation type="submission" date="2021-04" db="EMBL/GenBank/DDBJ databases">
        <title>A novel Synergistetes isolate from a pyrite-forming mixed culture.</title>
        <authorList>
            <person name="Bunk B."/>
            <person name="Sproer C."/>
            <person name="Spring S."/>
            <person name="Pester M."/>
        </authorList>
    </citation>
    <scope>NUCLEOTIDE SEQUENCE [LARGE SCALE GENOMIC DNA]</scope>
    <source>
        <strain evidence="2">J.5.4.2-T.3.5.2</strain>
    </source>
</reference>
<dbReference type="AlphaFoldDB" id="A0A9Q7AGS3"/>
<protein>
    <submittedName>
        <fullName evidence="1">Uncharacterized protein</fullName>
    </submittedName>
</protein>
<proteinExistence type="predicted"/>
<accession>A0A9Q7AGS3</accession>
<dbReference type="InterPro" id="IPR011990">
    <property type="entry name" value="TPR-like_helical_dom_sf"/>
</dbReference>
<dbReference type="Gene3D" id="1.25.40.10">
    <property type="entry name" value="Tetratricopeptide repeat domain"/>
    <property type="match status" value="1"/>
</dbReference>
<dbReference type="Proteomes" id="UP000671879">
    <property type="component" value="Chromosome"/>
</dbReference>